<keyword evidence="6 7" id="KW-0961">Cell wall biogenesis/degradation</keyword>
<reference evidence="9" key="1">
    <citation type="submission" date="2020-03" db="EMBL/GenBank/DDBJ databases">
        <title>Genome of Pelagibius litoralis DSM 21314T.</title>
        <authorList>
            <person name="Wang G."/>
        </authorList>
    </citation>
    <scope>NUCLEOTIDE SEQUENCE</scope>
    <source>
        <strain evidence="9">DSM 21314</strain>
    </source>
</reference>
<comment type="pathway">
    <text evidence="1 7">Cell wall biogenesis; peptidoglycan biosynthesis.</text>
</comment>
<keyword evidence="10" id="KW-1185">Reference proteome</keyword>
<feature type="active site" description="Proton donor/acceptor" evidence="7">
    <location>
        <position position="131"/>
    </location>
</feature>
<evidence type="ECO:0000256" key="7">
    <source>
        <dbReference type="PROSITE-ProRule" id="PRU01373"/>
    </source>
</evidence>
<evidence type="ECO:0000313" key="9">
    <source>
        <dbReference type="EMBL" id="NIA71681.1"/>
    </source>
</evidence>
<feature type="active site" description="Nucleophile" evidence="7">
    <location>
        <position position="143"/>
    </location>
</feature>
<evidence type="ECO:0000256" key="4">
    <source>
        <dbReference type="ARBA" id="ARBA00022960"/>
    </source>
</evidence>
<dbReference type="Proteomes" id="UP000761264">
    <property type="component" value="Unassembled WGS sequence"/>
</dbReference>
<evidence type="ECO:0000256" key="3">
    <source>
        <dbReference type="ARBA" id="ARBA00022679"/>
    </source>
</evidence>
<name>A0A967F1Y7_9PROT</name>
<dbReference type="InterPro" id="IPR038063">
    <property type="entry name" value="Transpep_catalytic_dom"/>
</dbReference>
<dbReference type="InterPro" id="IPR005490">
    <property type="entry name" value="LD_TPept_cat_dom"/>
</dbReference>
<evidence type="ECO:0000259" key="8">
    <source>
        <dbReference type="PROSITE" id="PS52029"/>
    </source>
</evidence>
<keyword evidence="3" id="KW-0808">Transferase</keyword>
<feature type="domain" description="L,D-TPase catalytic" evidence="8">
    <location>
        <begin position="1"/>
        <end position="167"/>
    </location>
</feature>
<dbReference type="SUPFAM" id="SSF141523">
    <property type="entry name" value="L,D-transpeptidase catalytic domain-like"/>
    <property type="match status" value="1"/>
</dbReference>
<dbReference type="GO" id="GO:0008360">
    <property type="term" value="P:regulation of cell shape"/>
    <property type="evidence" value="ECO:0007669"/>
    <property type="project" value="UniProtKB-UniRule"/>
</dbReference>
<dbReference type="PANTHER" id="PTHR38589">
    <property type="entry name" value="BLR0621 PROTEIN"/>
    <property type="match status" value="1"/>
</dbReference>
<evidence type="ECO:0000256" key="5">
    <source>
        <dbReference type="ARBA" id="ARBA00022984"/>
    </source>
</evidence>
<dbReference type="GO" id="GO:0009252">
    <property type="term" value="P:peptidoglycan biosynthetic process"/>
    <property type="evidence" value="ECO:0007669"/>
    <property type="project" value="UniProtKB-KW"/>
</dbReference>
<comment type="similarity">
    <text evidence="2">Belongs to the YkuD family.</text>
</comment>
<dbReference type="GO" id="GO:0071555">
    <property type="term" value="P:cell wall organization"/>
    <property type="evidence" value="ECO:0007669"/>
    <property type="project" value="UniProtKB-UniRule"/>
</dbReference>
<dbReference type="EMBL" id="JAAQPH010000025">
    <property type="protein sequence ID" value="NIA71681.1"/>
    <property type="molecule type" value="Genomic_DNA"/>
</dbReference>
<comment type="caution">
    <text evidence="9">The sequence shown here is derived from an EMBL/GenBank/DDBJ whole genome shotgun (WGS) entry which is preliminary data.</text>
</comment>
<dbReference type="GO" id="GO:0004180">
    <property type="term" value="F:carboxypeptidase activity"/>
    <property type="evidence" value="ECO:0007669"/>
    <property type="project" value="UniProtKB-ARBA"/>
</dbReference>
<dbReference type="PROSITE" id="PS52029">
    <property type="entry name" value="LD_TPASE"/>
    <property type="match status" value="1"/>
</dbReference>
<dbReference type="Pfam" id="PF03734">
    <property type="entry name" value="YkuD"/>
    <property type="match status" value="1"/>
</dbReference>
<organism evidence="9 10">
    <name type="scientific">Pelagibius litoralis</name>
    <dbReference type="NCBI Taxonomy" id="374515"/>
    <lineage>
        <taxon>Bacteria</taxon>
        <taxon>Pseudomonadati</taxon>
        <taxon>Pseudomonadota</taxon>
        <taxon>Alphaproteobacteria</taxon>
        <taxon>Rhodospirillales</taxon>
        <taxon>Rhodovibrionaceae</taxon>
        <taxon>Pelagibius</taxon>
    </lineage>
</organism>
<dbReference type="RefSeq" id="WP_167229620.1">
    <property type="nucleotide sequence ID" value="NZ_JAAQPH010000025.1"/>
</dbReference>
<sequence>MELTVSQENGVYRASWGDRRWRCAVGRSGITTAKREGDGATPVGVWPLRRLLYRDDRLEHPKTALSCRTIGDGDGWCDAPEDPAYNQPVQLPYPASHEVLRRDDHLYDLLVVLGYNDAPVVPGLGSAIFLHLAQSDYSGTEGCVALAQADLLTLLSEAGPGDAVRVLGEG</sequence>
<keyword evidence="5 7" id="KW-0573">Peptidoglycan synthesis</keyword>
<evidence type="ECO:0000256" key="1">
    <source>
        <dbReference type="ARBA" id="ARBA00004752"/>
    </source>
</evidence>
<keyword evidence="4 7" id="KW-0133">Cell shape</keyword>
<evidence type="ECO:0000256" key="2">
    <source>
        <dbReference type="ARBA" id="ARBA00005992"/>
    </source>
</evidence>
<protein>
    <submittedName>
        <fullName evidence="9">L,D-transpeptidase family protein</fullName>
    </submittedName>
</protein>
<dbReference type="CDD" id="cd16913">
    <property type="entry name" value="YkuD_like"/>
    <property type="match status" value="1"/>
</dbReference>
<dbReference type="GO" id="GO:0016740">
    <property type="term" value="F:transferase activity"/>
    <property type="evidence" value="ECO:0007669"/>
    <property type="project" value="UniProtKB-KW"/>
</dbReference>
<evidence type="ECO:0000256" key="6">
    <source>
        <dbReference type="ARBA" id="ARBA00023316"/>
    </source>
</evidence>
<proteinExistence type="inferred from homology"/>
<dbReference type="AlphaFoldDB" id="A0A967F1Y7"/>
<accession>A0A967F1Y7</accession>
<evidence type="ECO:0000313" key="10">
    <source>
        <dbReference type="Proteomes" id="UP000761264"/>
    </source>
</evidence>
<gene>
    <name evidence="9" type="ORF">HBA54_24105</name>
</gene>
<dbReference type="PANTHER" id="PTHR38589:SF1">
    <property type="entry name" value="BLR0621 PROTEIN"/>
    <property type="match status" value="1"/>
</dbReference>